<sequence length="314" mass="36301">MSIKVRSIFNIKLNASLIGNVRICSDTFSQPRDTHREIWREVGTKMVVQADGSAMVYDIKWIIPKLRNPSSLWNIASSITFVAVGIFSKIIIEWLNRTTVYNKHIINRALDERPKNVPLITVSNHHSCFDDPGIWASLDLRYLMDRRKIRWSLAAHDICFTNSWHSYFFMLGKCIPVIRGGGVYQEAMDFCIEKLAAGEWIHVFPEGKVNMFKETMRLKWGIGRLIFESPVPPLVVPIYHLGMDDVLPNEPPYRLKIRKKVTMNYGDPIDFSELVEELRVSKVSEEEARKAITDRIQTELLKLKTITEELHKNS</sequence>
<dbReference type="GO" id="GO:0035965">
    <property type="term" value="P:cardiolipin acyl-chain remodeling"/>
    <property type="evidence" value="ECO:0007669"/>
    <property type="project" value="TreeGrafter"/>
</dbReference>
<dbReference type="PANTHER" id="PTHR12497">
    <property type="entry name" value="TAZ PROTEIN TAFAZZIN"/>
    <property type="match status" value="1"/>
</dbReference>
<evidence type="ECO:0000256" key="6">
    <source>
        <dbReference type="ARBA" id="ARBA00023098"/>
    </source>
</evidence>
<keyword evidence="3" id="KW-0808">Transferase</keyword>
<name>A0A2A3EQL6_APICC</name>
<keyword evidence="6" id="KW-0443">Lipid metabolism</keyword>
<dbReference type="InterPro" id="IPR002123">
    <property type="entry name" value="Plipid/glycerol_acylTrfase"/>
</dbReference>
<dbReference type="GO" id="GO:0005743">
    <property type="term" value="C:mitochondrial inner membrane"/>
    <property type="evidence" value="ECO:0007669"/>
    <property type="project" value="UniProtKB-SubCell"/>
</dbReference>
<dbReference type="GO" id="GO:0005741">
    <property type="term" value="C:mitochondrial outer membrane"/>
    <property type="evidence" value="ECO:0007669"/>
    <property type="project" value="UniProtKB-SubCell"/>
</dbReference>
<dbReference type="Pfam" id="PF01553">
    <property type="entry name" value="Acyltransferase"/>
    <property type="match status" value="1"/>
</dbReference>
<dbReference type="EMBL" id="KZ288201">
    <property type="protein sequence ID" value="PBC33562.1"/>
    <property type="molecule type" value="Genomic_DNA"/>
</dbReference>
<dbReference type="SMART" id="SM00563">
    <property type="entry name" value="PlsC"/>
    <property type="match status" value="1"/>
</dbReference>
<dbReference type="SUPFAM" id="SSF69593">
    <property type="entry name" value="Glycerol-3-phosphate (1)-acyltransferase"/>
    <property type="match status" value="1"/>
</dbReference>
<evidence type="ECO:0000256" key="13">
    <source>
        <dbReference type="RuleBase" id="RU365062"/>
    </source>
</evidence>
<organism evidence="15 16">
    <name type="scientific">Apis cerana cerana</name>
    <name type="common">Oriental honeybee</name>
    <dbReference type="NCBI Taxonomy" id="94128"/>
    <lineage>
        <taxon>Eukaryota</taxon>
        <taxon>Metazoa</taxon>
        <taxon>Ecdysozoa</taxon>
        <taxon>Arthropoda</taxon>
        <taxon>Hexapoda</taxon>
        <taxon>Insecta</taxon>
        <taxon>Pterygota</taxon>
        <taxon>Neoptera</taxon>
        <taxon>Endopterygota</taxon>
        <taxon>Hymenoptera</taxon>
        <taxon>Apocrita</taxon>
        <taxon>Aculeata</taxon>
        <taxon>Apoidea</taxon>
        <taxon>Anthophila</taxon>
        <taxon>Apidae</taxon>
        <taxon>Apis</taxon>
    </lineage>
</organism>
<comment type="catalytic activity">
    <reaction evidence="12">
        <text>1,2-di-(9Z-octadecenoyl)-sn-glycero-3-phosphocholine + 1-hexadecanoyl-sn-glycero-3-phosphocholine = 1-hexadecanoyl-2-(9Z-octadecenoyl)-sn-glycero-3-phosphocholine + 1-(9Z-octadecenoyl)-sn-glycero-3-phosphocholine</text>
        <dbReference type="Rhea" id="RHEA:43816"/>
        <dbReference type="ChEBI" id="CHEBI:28610"/>
        <dbReference type="ChEBI" id="CHEBI:72998"/>
        <dbReference type="ChEBI" id="CHEBI:73001"/>
        <dbReference type="ChEBI" id="CHEBI:74669"/>
    </reaction>
    <physiologicalReaction direction="left-to-right" evidence="12">
        <dbReference type="Rhea" id="RHEA:43817"/>
    </physiologicalReaction>
    <physiologicalReaction direction="right-to-left" evidence="12">
        <dbReference type="Rhea" id="RHEA:43818"/>
    </physiologicalReaction>
</comment>
<evidence type="ECO:0000256" key="1">
    <source>
        <dbReference type="ARBA" id="ARBA00004137"/>
    </source>
</evidence>
<evidence type="ECO:0000256" key="12">
    <source>
        <dbReference type="ARBA" id="ARBA00049543"/>
    </source>
</evidence>
<dbReference type="GO" id="GO:0007007">
    <property type="term" value="P:inner mitochondrial membrane organization"/>
    <property type="evidence" value="ECO:0007669"/>
    <property type="project" value="TreeGrafter"/>
</dbReference>
<proteinExistence type="inferred from homology"/>
<keyword evidence="16" id="KW-1185">Reference proteome</keyword>
<keyword evidence="8" id="KW-0472">Membrane</keyword>
<comment type="similarity">
    <text evidence="2 13">Belongs to the taffazin family.</text>
</comment>
<evidence type="ECO:0000256" key="9">
    <source>
        <dbReference type="ARBA" id="ARBA00023315"/>
    </source>
</evidence>
<keyword evidence="7" id="KW-0496">Mitochondrion</keyword>
<dbReference type="GO" id="GO:0047184">
    <property type="term" value="F:1-acylglycerophosphocholine O-acyltransferase activity"/>
    <property type="evidence" value="ECO:0007669"/>
    <property type="project" value="TreeGrafter"/>
</dbReference>
<evidence type="ECO:0000313" key="15">
    <source>
        <dbReference type="EMBL" id="PBC33562.1"/>
    </source>
</evidence>
<comment type="subcellular location">
    <subcellularLocation>
        <location evidence="1">Mitochondrion inner membrane</location>
        <topology evidence="1">Peripheral membrane protein</topology>
        <orientation evidence="1">Intermembrane side</orientation>
    </subcellularLocation>
    <subcellularLocation>
        <location evidence="10">Mitochondrion outer membrane</location>
        <topology evidence="10">Peripheral membrane protein</topology>
        <orientation evidence="10">Intermembrane side</orientation>
    </subcellularLocation>
</comment>
<dbReference type="PANTHER" id="PTHR12497:SF0">
    <property type="entry name" value="TAFAZZIN"/>
    <property type="match status" value="1"/>
</dbReference>
<evidence type="ECO:0000256" key="7">
    <source>
        <dbReference type="ARBA" id="ARBA00023128"/>
    </source>
</evidence>
<evidence type="ECO:0000256" key="4">
    <source>
        <dbReference type="ARBA" id="ARBA00022787"/>
    </source>
</evidence>
<dbReference type="InterPro" id="IPR000872">
    <property type="entry name" value="Tafazzin"/>
</dbReference>
<dbReference type="Proteomes" id="UP000242457">
    <property type="component" value="Unassembled WGS sequence"/>
</dbReference>
<dbReference type="STRING" id="94128.A0A2A3EQL6"/>
<evidence type="ECO:0000256" key="11">
    <source>
        <dbReference type="ARBA" id="ARBA00047906"/>
    </source>
</evidence>
<evidence type="ECO:0000256" key="5">
    <source>
        <dbReference type="ARBA" id="ARBA00022792"/>
    </source>
</evidence>
<reference evidence="15 16" key="1">
    <citation type="submission" date="2014-07" db="EMBL/GenBank/DDBJ databases">
        <title>Genomic and transcriptomic analysis on Apis cerana provide comprehensive insights into honey bee biology.</title>
        <authorList>
            <person name="Diao Q."/>
            <person name="Sun L."/>
            <person name="Zheng H."/>
            <person name="Zheng H."/>
            <person name="Xu S."/>
            <person name="Wang S."/>
            <person name="Zeng Z."/>
            <person name="Hu F."/>
            <person name="Su S."/>
            <person name="Wu J."/>
        </authorList>
    </citation>
    <scope>NUCLEOTIDE SEQUENCE [LARGE SCALE GENOMIC DNA]</scope>
    <source>
        <tissue evidence="15">Pupae without intestine</tissue>
    </source>
</reference>
<keyword evidence="4" id="KW-1000">Mitochondrion outer membrane</keyword>
<keyword evidence="9" id="KW-0012">Acyltransferase</keyword>
<keyword evidence="5" id="KW-0999">Mitochondrion inner membrane</keyword>
<evidence type="ECO:0000256" key="3">
    <source>
        <dbReference type="ARBA" id="ARBA00022679"/>
    </source>
</evidence>
<accession>A0A2A3EQL6</accession>
<comment type="catalytic activity">
    <reaction evidence="11">
        <text>1'-[1,2-diacyl-sn-glycero-3-phospho],3'-[1-acyl-sn-glycero-3-phospho]-glycerol + a 1,2-diacyl-sn-glycero-3-phosphocholine = a cardiolipin + a 1-acyl-sn-glycero-3-phosphocholine</text>
        <dbReference type="Rhea" id="RHEA:33731"/>
        <dbReference type="ChEBI" id="CHEBI:57643"/>
        <dbReference type="ChEBI" id="CHEBI:58168"/>
        <dbReference type="ChEBI" id="CHEBI:62237"/>
        <dbReference type="ChEBI" id="CHEBI:64743"/>
    </reaction>
    <physiologicalReaction direction="left-to-right" evidence="11">
        <dbReference type="Rhea" id="RHEA:33732"/>
    </physiologicalReaction>
    <physiologicalReaction direction="right-to-left" evidence="11">
        <dbReference type="Rhea" id="RHEA:33733"/>
    </physiologicalReaction>
</comment>
<protein>
    <recommendedName>
        <fullName evidence="13">Tafazzin family protein</fullName>
    </recommendedName>
</protein>
<evidence type="ECO:0000256" key="8">
    <source>
        <dbReference type="ARBA" id="ARBA00023136"/>
    </source>
</evidence>
<dbReference type="AlphaFoldDB" id="A0A2A3EQL6"/>
<evidence type="ECO:0000256" key="2">
    <source>
        <dbReference type="ARBA" id="ARBA00010524"/>
    </source>
</evidence>
<dbReference type="OrthoDB" id="193467at2759"/>
<feature type="domain" description="Phospholipid/glycerol acyltransferase" evidence="14">
    <location>
        <begin position="119"/>
        <end position="243"/>
    </location>
</feature>
<dbReference type="CDD" id="cd07989">
    <property type="entry name" value="LPLAT_AGPAT-like"/>
    <property type="match status" value="1"/>
</dbReference>
<evidence type="ECO:0000256" key="10">
    <source>
        <dbReference type="ARBA" id="ARBA00024323"/>
    </source>
</evidence>
<evidence type="ECO:0000259" key="14">
    <source>
        <dbReference type="SMART" id="SM00563"/>
    </source>
</evidence>
<dbReference type="PRINTS" id="PR00979">
    <property type="entry name" value="TAFAZZIN"/>
</dbReference>
<gene>
    <name evidence="15" type="ORF">APICC_02581</name>
</gene>
<evidence type="ECO:0000313" key="16">
    <source>
        <dbReference type="Proteomes" id="UP000242457"/>
    </source>
</evidence>